<accession>A0AAV5JEF2</accession>
<name>A0AAV5JEF2_9ROSI</name>
<reference evidence="1 2" key="1">
    <citation type="journal article" date="2021" name="Commun. Biol.">
        <title>The genome of Shorea leprosula (Dipterocarpaceae) highlights the ecological relevance of drought in aseasonal tropical rainforests.</title>
        <authorList>
            <person name="Ng K.K.S."/>
            <person name="Kobayashi M.J."/>
            <person name="Fawcett J.A."/>
            <person name="Hatakeyama M."/>
            <person name="Paape T."/>
            <person name="Ng C.H."/>
            <person name="Ang C.C."/>
            <person name="Tnah L.H."/>
            <person name="Lee C.T."/>
            <person name="Nishiyama T."/>
            <person name="Sese J."/>
            <person name="O'Brien M.J."/>
            <person name="Copetti D."/>
            <person name="Mohd Noor M.I."/>
            <person name="Ong R.C."/>
            <person name="Putra M."/>
            <person name="Sireger I.Z."/>
            <person name="Indrioko S."/>
            <person name="Kosugi Y."/>
            <person name="Izuno A."/>
            <person name="Isagi Y."/>
            <person name="Lee S.L."/>
            <person name="Shimizu K.K."/>
        </authorList>
    </citation>
    <scope>NUCLEOTIDE SEQUENCE [LARGE SCALE GENOMIC DNA]</scope>
    <source>
        <strain evidence="1">214</strain>
    </source>
</reference>
<proteinExistence type="predicted"/>
<dbReference type="AlphaFoldDB" id="A0AAV5JEF2"/>
<dbReference type="Proteomes" id="UP001054252">
    <property type="component" value="Unassembled WGS sequence"/>
</dbReference>
<comment type="caution">
    <text evidence="1">The sequence shown here is derived from an EMBL/GenBank/DDBJ whole genome shotgun (WGS) entry which is preliminary data.</text>
</comment>
<evidence type="ECO:0000313" key="1">
    <source>
        <dbReference type="EMBL" id="GKV11121.1"/>
    </source>
</evidence>
<keyword evidence="2" id="KW-1185">Reference proteome</keyword>
<dbReference type="EMBL" id="BPVZ01000033">
    <property type="protein sequence ID" value="GKV11121.1"/>
    <property type="molecule type" value="Genomic_DNA"/>
</dbReference>
<evidence type="ECO:0000313" key="2">
    <source>
        <dbReference type="Proteomes" id="UP001054252"/>
    </source>
</evidence>
<sequence length="40" mass="5110">MNYDIELLFEFCKYLEFIEFQWRNLDGIIFWSYIDVYTCK</sequence>
<gene>
    <name evidence="1" type="ORF">SLEP1_g22402</name>
</gene>
<organism evidence="1 2">
    <name type="scientific">Rubroshorea leprosula</name>
    <dbReference type="NCBI Taxonomy" id="152421"/>
    <lineage>
        <taxon>Eukaryota</taxon>
        <taxon>Viridiplantae</taxon>
        <taxon>Streptophyta</taxon>
        <taxon>Embryophyta</taxon>
        <taxon>Tracheophyta</taxon>
        <taxon>Spermatophyta</taxon>
        <taxon>Magnoliopsida</taxon>
        <taxon>eudicotyledons</taxon>
        <taxon>Gunneridae</taxon>
        <taxon>Pentapetalae</taxon>
        <taxon>rosids</taxon>
        <taxon>malvids</taxon>
        <taxon>Malvales</taxon>
        <taxon>Dipterocarpaceae</taxon>
        <taxon>Rubroshorea</taxon>
    </lineage>
</organism>
<protein>
    <submittedName>
        <fullName evidence="1">Uncharacterized protein</fullName>
    </submittedName>
</protein>